<feature type="transmembrane region" description="Helical" evidence="8">
    <location>
        <begin position="165"/>
        <end position="182"/>
    </location>
</feature>
<keyword evidence="5 8" id="KW-0812">Transmembrane</keyword>
<evidence type="ECO:0000256" key="4">
    <source>
        <dbReference type="ARBA" id="ARBA00022475"/>
    </source>
</evidence>
<dbReference type="GO" id="GO:0005275">
    <property type="term" value="F:amine transmembrane transporter activity"/>
    <property type="evidence" value="ECO:0007669"/>
    <property type="project" value="TreeGrafter"/>
</dbReference>
<name>A0A645FHL5_9ZZZZ</name>
<feature type="transmembrane region" description="Helical" evidence="8">
    <location>
        <begin position="56"/>
        <end position="80"/>
    </location>
</feature>
<comment type="subcellular location">
    <subcellularLocation>
        <location evidence="2">Cell membrane</location>
    </subcellularLocation>
    <subcellularLocation>
        <location evidence="1">Membrane</location>
        <topology evidence="1">Multi-pass membrane protein</topology>
    </subcellularLocation>
</comment>
<dbReference type="CDD" id="cd06261">
    <property type="entry name" value="TM_PBP2"/>
    <property type="match status" value="1"/>
</dbReference>
<dbReference type="SUPFAM" id="SSF161098">
    <property type="entry name" value="MetI-like"/>
    <property type="match status" value="1"/>
</dbReference>
<dbReference type="InterPro" id="IPR000515">
    <property type="entry name" value="MetI-like"/>
</dbReference>
<accession>A0A645FHL5</accession>
<dbReference type="FunFam" id="1.10.3720.10:FF:000001">
    <property type="entry name" value="Glycine betaine ABC transporter, permease"/>
    <property type="match status" value="1"/>
</dbReference>
<dbReference type="PANTHER" id="PTHR47737">
    <property type="entry name" value="GLYCINE BETAINE/PROLINE BETAINE TRANSPORT SYSTEM PERMEASE PROTEIN PROW"/>
    <property type="match status" value="1"/>
</dbReference>
<dbReference type="AlphaFoldDB" id="A0A645FHL5"/>
<keyword evidence="7 8" id="KW-0472">Membrane</keyword>
<evidence type="ECO:0000256" key="5">
    <source>
        <dbReference type="ARBA" id="ARBA00022692"/>
    </source>
</evidence>
<protein>
    <submittedName>
        <fullName evidence="10">Glycine betaine/carnitine transport permease protein GbuB</fullName>
    </submittedName>
</protein>
<gene>
    <name evidence="10" type="primary">gbuB_2</name>
    <name evidence="10" type="ORF">SDC9_160446</name>
</gene>
<feature type="domain" description="ABC transmembrane type-1" evidence="9">
    <location>
        <begin position="7"/>
        <end position="186"/>
    </location>
</feature>
<keyword evidence="6 8" id="KW-1133">Transmembrane helix</keyword>
<evidence type="ECO:0000256" key="8">
    <source>
        <dbReference type="SAM" id="Phobius"/>
    </source>
</evidence>
<evidence type="ECO:0000256" key="6">
    <source>
        <dbReference type="ARBA" id="ARBA00022989"/>
    </source>
</evidence>
<evidence type="ECO:0000313" key="10">
    <source>
        <dbReference type="EMBL" id="MPN13126.1"/>
    </source>
</evidence>
<dbReference type="Gene3D" id="1.10.3720.10">
    <property type="entry name" value="MetI-like"/>
    <property type="match status" value="1"/>
</dbReference>
<dbReference type="GO" id="GO:0015226">
    <property type="term" value="F:carnitine transmembrane transporter activity"/>
    <property type="evidence" value="ECO:0007669"/>
    <property type="project" value="TreeGrafter"/>
</dbReference>
<keyword evidence="4" id="KW-1003">Cell membrane</keyword>
<sequence length="194" mass="20548">MGYWNSAMVTLNMVLVATLVAVILAIPLGIWSADSERANPMIKALMDFMQTMPAFVYLIPAVIFFGLGVVPGVVATVIFAMPPVVRLTNLGIRQVPPEMNEVADAFGSTGWQKLTKVQMPIAMPSIMAGINQCIMLSLSMVVIAAMIGGGGLGGDIVYALSRVDVAIGFEAGLAVVLIAMTLDRLTQSFRENGA</sequence>
<feature type="transmembrane region" description="Helical" evidence="8">
    <location>
        <begin position="133"/>
        <end position="153"/>
    </location>
</feature>
<evidence type="ECO:0000256" key="7">
    <source>
        <dbReference type="ARBA" id="ARBA00023136"/>
    </source>
</evidence>
<dbReference type="GO" id="GO:0043190">
    <property type="term" value="C:ATP-binding cassette (ABC) transporter complex"/>
    <property type="evidence" value="ECO:0007669"/>
    <property type="project" value="TreeGrafter"/>
</dbReference>
<evidence type="ECO:0000256" key="2">
    <source>
        <dbReference type="ARBA" id="ARBA00004236"/>
    </source>
</evidence>
<dbReference type="Pfam" id="PF00528">
    <property type="entry name" value="BPD_transp_1"/>
    <property type="match status" value="1"/>
</dbReference>
<dbReference type="GO" id="GO:0031460">
    <property type="term" value="P:glycine betaine transport"/>
    <property type="evidence" value="ECO:0007669"/>
    <property type="project" value="TreeGrafter"/>
</dbReference>
<dbReference type="EMBL" id="VSSQ01059588">
    <property type="protein sequence ID" value="MPN13126.1"/>
    <property type="molecule type" value="Genomic_DNA"/>
</dbReference>
<organism evidence="10">
    <name type="scientific">bioreactor metagenome</name>
    <dbReference type="NCBI Taxonomy" id="1076179"/>
    <lineage>
        <taxon>unclassified sequences</taxon>
        <taxon>metagenomes</taxon>
        <taxon>ecological metagenomes</taxon>
    </lineage>
</organism>
<reference evidence="10" key="1">
    <citation type="submission" date="2019-08" db="EMBL/GenBank/DDBJ databases">
        <authorList>
            <person name="Kucharzyk K."/>
            <person name="Murdoch R.W."/>
            <person name="Higgins S."/>
            <person name="Loffler F."/>
        </authorList>
    </citation>
    <scope>NUCLEOTIDE SEQUENCE</scope>
</reference>
<evidence type="ECO:0000259" key="9">
    <source>
        <dbReference type="PROSITE" id="PS50928"/>
    </source>
</evidence>
<evidence type="ECO:0000256" key="1">
    <source>
        <dbReference type="ARBA" id="ARBA00004141"/>
    </source>
</evidence>
<dbReference type="PROSITE" id="PS50928">
    <property type="entry name" value="ABC_TM1"/>
    <property type="match status" value="1"/>
</dbReference>
<dbReference type="GO" id="GO:0015871">
    <property type="term" value="P:choline transport"/>
    <property type="evidence" value="ECO:0007669"/>
    <property type="project" value="TreeGrafter"/>
</dbReference>
<evidence type="ECO:0000256" key="3">
    <source>
        <dbReference type="ARBA" id="ARBA00022448"/>
    </source>
</evidence>
<keyword evidence="3" id="KW-0813">Transport</keyword>
<dbReference type="PANTHER" id="PTHR47737:SF1">
    <property type="entry name" value="GLYCINE BETAINE_PROLINE BETAINE TRANSPORT SYSTEM PERMEASE PROTEIN PROW"/>
    <property type="match status" value="1"/>
</dbReference>
<dbReference type="InterPro" id="IPR035906">
    <property type="entry name" value="MetI-like_sf"/>
</dbReference>
<proteinExistence type="predicted"/>
<comment type="caution">
    <text evidence="10">The sequence shown here is derived from an EMBL/GenBank/DDBJ whole genome shotgun (WGS) entry which is preliminary data.</text>
</comment>